<evidence type="ECO:0000256" key="11">
    <source>
        <dbReference type="ARBA" id="ARBA00022917"/>
    </source>
</evidence>
<evidence type="ECO:0000259" key="15">
    <source>
        <dbReference type="PROSITE" id="PS50862"/>
    </source>
</evidence>
<dbReference type="PROSITE" id="PS50862">
    <property type="entry name" value="AA_TRNA_LIGASE_II"/>
    <property type="match status" value="1"/>
</dbReference>
<dbReference type="Pfam" id="PF07973">
    <property type="entry name" value="tRNA_SAD"/>
    <property type="match status" value="1"/>
</dbReference>
<comment type="caution">
    <text evidence="16">The sequence shown here is derived from an EMBL/GenBank/DDBJ whole genome shotgun (WGS) entry which is preliminary data.</text>
</comment>
<dbReference type="InterPro" id="IPR002314">
    <property type="entry name" value="aa-tRNA-synt_IIb"/>
</dbReference>
<keyword evidence="12 14" id="KW-0030">Aminoacyl-tRNA synthetase</keyword>
<dbReference type="PANTHER" id="PTHR11451">
    <property type="entry name" value="THREONINE-TRNA LIGASE"/>
    <property type="match status" value="1"/>
</dbReference>
<organism evidence="16 17">
    <name type="scientific">Candidatus Chisholmbacteria bacterium RIFCSPHIGHO2_01_FULL_48_12</name>
    <dbReference type="NCBI Taxonomy" id="1797589"/>
    <lineage>
        <taxon>Bacteria</taxon>
        <taxon>Candidatus Chisholmiibacteriota</taxon>
    </lineage>
</organism>
<dbReference type="SUPFAM" id="SSF55681">
    <property type="entry name" value="Class II aaRS and biotin synthetases"/>
    <property type="match status" value="1"/>
</dbReference>
<evidence type="ECO:0000256" key="3">
    <source>
        <dbReference type="ARBA" id="ARBA00022490"/>
    </source>
</evidence>
<evidence type="ECO:0000256" key="5">
    <source>
        <dbReference type="ARBA" id="ARBA00022598"/>
    </source>
</evidence>
<keyword evidence="7 14" id="KW-0547">Nucleotide-binding</keyword>
<dbReference type="InterPro" id="IPR004154">
    <property type="entry name" value="Anticodon-bd"/>
</dbReference>
<reference evidence="16 17" key="1">
    <citation type="journal article" date="2016" name="Nat. Commun.">
        <title>Thousands of microbial genomes shed light on interconnected biogeochemical processes in an aquifer system.</title>
        <authorList>
            <person name="Anantharaman K."/>
            <person name="Brown C.T."/>
            <person name="Hug L.A."/>
            <person name="Sharon I."/>
            <person name="Castelle C.J."/>
            <person name="Probst A.J."/>
            <person name="Thomas B.C."/>
            <person name="Singh A."/>
            <person name="Wilkins M.J."/>
            <person name="Karaoz U."/>
            <person name="Brodie E.L."/>
            <person name="Williams K.H."/>
            <person name="Hubbard S.S."/>
            <person name="Banfield J.F."/>
        </authorList>
    </citation>
    <scope>NUCLEOTIDE SEQUENCE [LARGE SCALE GENOMIC DNA]</scope>
</reference>
<dbReference type="GO" id="GO:0005524">
    <property type="term" value="F:ATP binding"/>
    <property type="evidence" value="ECO:0007669"/>
    <property type="project" value="UniProtKB-UniRule"/>
</dbReference>
<protein>
    <recommendedName>
        <fullName evidence="14">Threonine--tRNA ligase</fullName>
        <ecNumber evidence="14">6.1.1.3</ecNumber>
    </recommendedName>
    <alternativeName>
        <fullName evidence="14">Threonyl-tRNA synthetase</fullName>
        <shortName evidence="14">ThrRS</shortName>
    </alternativeName>
</protein>
<dbReference type="Gene3D" id="3.30.930.10">
    <property type="entry name" value="Bira Bifunctional Protein, Domain 2"/>
    <property type="match status" value="1"/>
</dbReference>
<feature type="region of interest" description="Catalytic" evidence="14">
    <location>
        <begin position="180"/>
        <end position="471"/>
    </location>
</feature>
<comment type="catalytic activity">
    <reaction evidence="13 14">
        <text>tRNA(Thr) + L-threonine + ATP = L-threonyl-tRNA(Thr) + AMP + diphosphate + H(+)</text>
        <dbReference type="Rhea" id="RHEA:24624"/>
        <dbReference type="Rhea" id="RHEA-COMP:9670"/>
        <dbReference type="Rhea" id="RHEA-COMP:9704"/>
        <dbReference type="ChEBI" id="CHEBI:15378"/>
        <dbReference type="ChEBI" id="CHEBI:30616"/>
        <dbReference type="ChEBI" id="CHEBI:33019"/>
        <dbReference type="ChEBI" id="CHEBI:57926"/>
        <dbReference type="ChEBI" id="CHEBI:78442"/>
        <dbReference type="ChEBI" id="CHEBI:78534"/>
        <dbReference type="ChEBI" id="CHEBI:456215"/>
        <dbReference type="EC" id="6.1.1.3"/>
    </reaction>
</comment>
<dbReference type="InterPro" id="IPR012947">
    <property type="entry name" value="tRNA_SAD"/>
</dbReference>
<evidence type="ECO:0000256" key="7">
    <source>
        <dbReference type="ARBA" id="ARBA00022741"/>
    </source>
</evidence>
<comment type="subunit">
    <text evidence="14">Homodimer.</text>
</comment>
<evidence type="ECO:0000256" key="9">
    <source>
        <dbReference type="ARBA" id="ARBA00022840"/>
    </source>
</evidence>
<dbReference type="GO" id="GO:0005737">
    <property type="term" value="C:cytoplasm"/>
    <property type="evidence" value="ECO:0007669"/>
    <property type="project" value="UniProtKB-SubCell"/>
</dbReference>
<dbReference type="InterPro" id="IPR047246">
    <property type="entry name" value="ThrRS_anticodon"/>
</dbReference>
<keyword evidence="3 14" id="KW-0963">Cytoplasm</keyword>
<comment type="cofactor">
    <cofactor evidence="14">
        <name>Zn(2+)</name>
        <dbReference type="ChEBI" id="CHEBI:29105"/>
    </cofactor>
    <text evidence="14">Binds 1 zinc ion per subunit.</text>
</comment>
<dbReference type="InterPro" id="IPR018163">
    <property type="entry name" value="Thr/Ala-tRNA-synth_IIc_edit"/>
</dbReference>
<dbReference type="SMART" id="SM00863">
    <property type="entry name" value="tRNA_SAD"/>
    <property type="match status" value="1"/>
</dbReference>
<dbReference type="EMBL" id="MHCH01000064">
    <property type="protein sequence ID" value="OGY15551.1"/>
    <property type="molecule type" value="Genomic_DNA"/>
</dbReference>
<dbReference type="Pfam" id="PF00587">
    <property type="entry name" value="tRNA-synt_2b"/>
    <property type="match status" value="1"/>
</dbReference>
<evidence type="ECO:0000256" key="14">
    <source>
        <dbReference type="HAMAP-Rule" id="MF_00184"/>
    </source>
</evidence>
<feature type="binding site" evidence="14">
    <location>
        <position position="272"/>
    </location>
    <ligand>
        <name>Zn(2+)</name>
        <dbReference type="ChEBI" id="CHEBI:29105"/>
        <note>catalytic</note>
    </ligand>
</feature>
<name>A0A1G1VJE9_9BACT</name>
<evidence type="ECO:0000256" key="8">
    <source>
        <dbReference type="ARBA" id="ARBA00022833"/>
    </source>
</evidence>
<gene>
    <name evidence="14" type="primary">thrS</name>
    <name evidence="16" type="ORF">A2784_01090</name>
</gene>
<dbReference type="GO" id="GO:0000049">
    <property type="term" value="F:tRNA binding"/>
    <property type="evidence" value="ECO:0007669"/>
    <property type="project" value="UniProtKB-KW"/>
</dbReference>
<evidence type="ECO:0000256" key="2">
    <source>
        <dbReference type="ARBA" id="ARBA00008226"/>
    </source>
</evidence>
<dbReference type="InterPro" id="IPR045864">
    <property type="entry name" value="aa-tRNA-synth_II/BPL/LPL"/>
</dbReference>
<dbReference type="HAMAP" id="MF_00184">
    <property type="entry name" value="Thr_tRNA_synth"/>
    <property type="match status" value="1"/>
</dbReference>
<evidence type="ECO:0000313" key="16">
    <source>
        <dbReference type="EMBL" id="OGY15551.1"/>
    </source>
</evidence>
<dbReference type="InterPro" id="IPR033728">
    <property type="entry name" value="ThrRS_core"/>
</dbReference>
<dbReference type="GO" id="GO:0046872">
    <property type="term" value="F:metal ion binding"/>
    <property type="evidence" value="ECO:0007669"/>
    <property type="project" value="UniProtKB-KW"/>
</dbReference>
<evidence type="ECO:0000256" key="6">
    <source>
        <dbReference type="ARBA" id="ARBA00022723"/>
    </source>
</evidence>
<dbReference type="InterPro" id="IPR036621">
    <property type="entry name" value="Anticodon-bd_dom_sf"/>
</dbReference>
<dbReference type="AlphaFoldDB" id="A0A1G1VJE9"/>
<sequence>MNQNLDNLRHSATHLLAAAAIKLWPQAKRAIGPAIEAGFYYDFDFGDTKISEIDFPKIEAEMHRILKSWDKFERREMSPEEAKKIFADNPYKLELIAEFAGQGRTLSLYQSGDYVDLCRGGHIANPQKQLQHFKLLSVAGAYWRGSEKNKMLTRIYGTAFPTKAELDHYLWQLEEAKKRDHKKIGPQLELFMFHETAPGMPYWLPKGLIVINELVSFWREEHVKRGYQEIKSPLINKKELYVTSGHWDHYLENMFISRTDEEEIYALKPMNCPNAMVVFGSRNRSYKELPLRLSDTDTLHRYERSGVLNGLLRVREFSQDDAHIFVSEDQIRDEYQKLFEITEKFYSIFDIEYHFRLGTRPKKYLGDTAMWKKAEAELKNILDLSGKDYTVLKGDGAFYGPKIDILMKDSLGRDWQMGTMQLDFQIPARFDLKYIAADGSQKTPIVVHRVIYGSLERFVGILIEHYAGAFPVWLAPIQTVILPVSEKHLSFARGGLAKLIEAGIRVELDDRAESLPKRIRTAELQKIPYMLIVGDKEAQSDTVSIRARGETDLGSMPLSQFIDRIRQEIDSRTS</sequence>
<evidence type="ECO:0000256" key="10">
    <source>
        <dbReference type="ARBA" id="ARBA00022884"/>
    </source>
</evidence>
<dbReference type="GO" id="GO:0006435">
    <property type="term" value="P:threonyl-tRNA aminoacylation"/>
    <property type="evidence" value="ECO:0007669"/>
    <property type="project" value="UniProtKB-UniRule"/>
</dbReference>
<accession>A0A1G1VJE9</accession>
<dbReference type="FunFam" id="3.30.980.10:FF:000005">
    <property type="entry name" value="Threonyl-tRNA synthetase, mitochondrial"/>
    <property type="match status" value="1"/>
</dbReference>
<dbReference type="CDD" id="cd00771">
    <property type="entry name" value="ThrRS_core"/>
    <property type="match status" value="1"/>
</dbReference>
<dbReference type="Gene3D" id="3.40.50.800">
    <property type="entry name" value="Anticodon-binding domain"/>
    <property type="match status" value="1"/>
</dbReference>
<dbReference type="Gene3D" id="3.30.980.10">
    <property type="entry name" value="Threonyl-trna Synthetase, Chain A, domain 2"/>
    <property type="match status" value="1"/>
</dbReference>
<keyword evidence="11 14" id="KW-0648">Protein biosynthesis</keyword>
<dbReference type="EC" id="6.1.1.3" evidence="14"/>
<evidence type="ECO:0000313" key="17">
    <source>
        <dbReference type="Proteomes" id="UP000177324"/>
    </source>
</evidence>
<dbReference type="SUPFAM" id="SSF52954">
    <property type="entry name" value="Class II aaRS ABD-related"/>
    <property type="match status" value="1"/>
</dbReference>
<comment type="subcellular location">
    <subcellularLocation>
        <location evidence="1 14">Cytoplasm</location>
    </subcellularLocation>
</comment>
<evidence type="ECO:0000256" key="12">
    <source>
        <dbReference type="ARBA" id="ARBA00023146"/>
    </source>
</evidence>
<proteinExistence type="inferred from homology"/>
<keyword evidence="5 14" id="KW-0436">Ligase</keyword>
<dbReference type="Pfam" id="PF03129">
    <property type="entry name" value="HGTP_anticodon"/>
    <property type="match status" value="1"/>
</dbReference>
<dbReference type="Gene3D" id="3.30.54.20">
    <property type="match status" value="1"/>
</dbReference>
<dbReference type="InterPro" id="IPR002320">
    <property type="entry name" value="Thr-tRNA-ligase_IIa"/>
</dbReference>
<evidence type="ECO:0000256" key="13">
    <source>
        <dbReference type="ARBA" id="ARBA00049515"/>
    </source>
</evidence>
<evidence type="ECO:0000256" key="4">
    <source>
        <dbReference type="ARBA" id="ARBA00022555"/>
    </source>
</evidence>
<feature type="binding site" evidence="14">
    <location>
        <position position="448"/>
    </location>
    <ligand>
        <name>Zn(2+)</name>
        <dbReference type="ChEBI" id="CHEBI:29105"/>
        <note>catalytic</note>
    </ligand>
</feature>
<keyword evidence="9 14" id="KW-0067">ATP-binding</keyword>
<dbReference type="NCBIfam" id="TIGR00418">
    <property type="entry name" value="thrS"/>
    <property type="match status" value="1"/>
</dbReference>
<dbReference type="Proteomes" id="UP000177324">
    <property type="component" value="Unassembled WGS sequence"/>
</dbReference>
<evidence type="ECO:0000256" key="1">
    <source>
        <dbReference type="ARBA" id="ARBA00004496"/>
    </source>
</evidence>
<feature type="domain" description="Aminoacyl-transfer RNA synthetases class-II family profile" evidence="15">
    <location>
        <begin position="205"/>
        <end position="471"/>
    </location>
</feature>
<dbReference type="FunFam" id="3.40.50.800:FF:000001">
    <property type="entry name" value="Threonine--tRNA ligase"/>
    <property type="match status" value="1"/>
</dbReference>
<dbReference type="STRING" id="1797589.A2784_01090"/>
<feature type="binding site" evidence="14">
    <location>
        <position position="323"/>
    </location>
    <ligand>
        <name>Zn(2+)</name>
        <dbReference type="ChEBI" id="CHEBI:29105"/>
        <note>catalytic</note>
    </ligand>
</feature>
<dbReference type="PRINTS" id="PR01047">
    <property type="entry name" value="TRNASYNTHTHR"/>
</dbReference>
<keyword evidence="6 14" id="KW-0479">Metal-binding</keyword>
<dbReference type="CDD" id="cd00860">
    <property type="entry name" value="ThrRS_anticodon"/>
    <property type="match status" value="1"/>
</dbReference>
<dbReference type="FunFam" id="3.30.930.10:FF:000019">
    <property type="entry name" value="Threonine--tRNA ligase"/>
    <property type="match status" value="1"/>
</dbReference>
<keyword evidence="8 14" id="KW-0862">Zinc</keyword>
<dbReference type="PANTHER" id="PTHR11451:SF44">
    <property type="entry name" value="THREONINE--TRNA LIGASE, CHLOROPLASTIC_MITOCHONDRIAL 2"/>
    <property type="match status" value="1"/>
</dbReference>
<keyword evidence="10 14" id="KW-0694">RNA-binding</keyword>
<comment type="similarity">
    <text evidence="2 14">Belongs to the class-II aminoacyl-tRNA synthetase family.</text>
</comment>
<dbReference type="InterPro" id="IPR006195">
    <property type="entry name" value="aa-tRNA-synth_II"/>
</dbReference>
<dbReference type="SUPFAM" id="SSF55186">
    <property type="entry name" value="ThrRS/AlaRS common domain"/>
    <property type="match status" value="1"/>
</dbReference>
<dbReference type="GO" id="GO:0004829">
    <property type="term" value="F:threonine-tRNA ligase activity"/>
    <property type="evidence" value="ECO:0007669"/>
    <property type="project" value="UniProtKB-UniRule"/>
</dbReference>
<keyword evidence="4 14" id="KW-0820">tRNA-binding</keyword>